<protein>
    <submittedName>
        <fullName evidence="1">Uncharacterized protein</fullName>
    </submittedName>
</protein>
<reference evidence="1 2" key="1">
    <citation type="journal article" date="2018" name="Evol. Lett.">
        <title>Horizontal gene cluster transfer increased hallucinogenic mushroom diversity.</title>
        <authorList>
            <person name="Reynolds H.T."/>
            <person name="Vijayakumar V."/>
            <person name="Gluck-Thaler E."/>
            <person name="Korotkin H.B."/>
            <person name="Matheny P.B."/>
            <person name="Slot J.C."/>
        </authorList>
    </citation>
    <scope>NUCLEOTIDE SEQUENCE [LARGE SCALE GENOMIC DNA]</scope>
    <source>
        <strain evidence="1 2">2631</strain>
    </source>
</reference>
<evidence type="ECO:0000313" key="1">
    <source>
        <dbReference type="EMBL" id="PPQ87123.1"/>
    </source>
</evidence>
<sequence>MAGIVFEIGGFVQQFQGNAADPCERHRAGVIAASQQEKNTNRKDRSCDLAHSLQDISERVRETLETAQGLLPSDDVNILIWKKAISEKSSQTISDAMGSLRSFAFPLTKLDSEVSIPELFYRRFLMRKLELQAQGVLASIKEAISSVSKLKISLSTYDNLAKSGTITKSQASQARQKVLSEYPSVEIQPPNLPSNQTIFEELRQRDIATKVYMDEDPSLESTEKWLTTI</sequence>
<dbReference type="EMBL" id="NHYD01002368">
    <property type="protein sequence ID" value="PPQ87123.1"/>
    <property type="molecule type" value="Genomic_DNA"/>
</dbReference>
<name>A0A409X8K6_PSICY</name>
<dbReference type="InParanoid" id="A0A409X8K6"/>
<comment type="caution">
    <text evidence="1">The sequence shown here is derived from an EMBL/GenBank/DDBJ whole genome shotgun (WGS) entry which is preliminary data.</text>
</comment>
<gene>
    <name evidence="1" type="ORF">CVT25_000942</name>
</gene>
<keyword evidence="2" id="KW-1185">Reference proteome</keyword>
<dbReference type="OrthoDB" id="3090254at2759"/>
<proteinExistence type="predicted"/>
<dbReference type="Proteomes" id="UP000283269">
    <property type="component" value="Unassembled WGS sequence"/>
</dbReference>
<accession>A0A409X8K6</accession>
<evidence type="ECO:0000313" key="2">
    <source>
        <dbReference type="Proteomes" id="UP000283269"/>
    </source>
</evidence>
<organism evidence="1 2">
    <name type="scientific">Psilocybe cyanescens</name>
    <dbReference type="NCBI Taxonomy" id="93625"/>
    <lineage>
        <taxon>Eukaryota</taxon>
        <taxon>Fungi</taxon>
        <taxon>Dikarya</taxon>
        <taxon>Basidiomycota</taxon>
        <taxon>Agaricomycotina</taxon>
        <taxon>Agaricomycetes</taxon>
        <taxon>Agaricomycetidae</taxon>
        <taxon>Agaricales</taxon>
        <taxon>Agaricineae</taxon>
        <taxon>Strophariaceae</taxon>
        <taxon>Psilocybe</taxon>
    </lineage>
</organism>
<dbReference type="AlphaFoldDB" id="A0A409X8K6"/>